<keyword evidence="1" id="KW-0472">Membrane</keyword>
<dbReference type="OrthoDB" id="5372736at2759"/>
<dbReference type="RefSeq" id="XP_067495387.1">
    <property type="nucleotide sequence ID" value="XM_067638048.1"/>
</dbReference>
<dbReference type="EMBL" id="SAEB01000001">
    <property type="protein sequence ID" value="RVD89843.1"/>
    <property type="molecule type" value="Genomic_DNA"/>
</dbReference>
<feature type="signal peptide" evidence="2">
    <location>
        <begin position="1"/>
        <end position="19"/>
    </location>
</feature>
<evidence type="ECO:0000256" key="1">
    <source>
        <dbReference type="SAM" id="Phobius"/>
    </source>
</evidence>
<proteinExistence type="predicted"/>
<evidence type="ECO:0000313" key="3">
    <source>
        <dbReference type="EMBL" id="RVD89843.1"/>
    </source>
</evidence>
<protein>
    <recommendedName>
        <fullName evidence="5">Tyrosine-protein kinase ephrin type A/B receptor-like domain-containing protein</fullName>
    </recommendedName>
</protein>
<evidence type="ECO:0008006" key="5">
    <source>
        <dbReference type="Google" id="ProtNLM"/>
    </source>
</evidence>
<dbReference type="VEuPathDB" id="FungiDB:DFL_000833"/>
<keyword evidence="4" id="KW-1185">Reference proteome</keyword>
<keyword evidence="2" id="KW-0732">Signal</keyword>
<name>A0A437AEV6_ARTFL</name>
<organism evidence="3 4">
    <name type="scientific">Arthrobotrys flagrans</name>
    <name type="common">Nematode-trapping fungus</name>
    <name type="synonym">Trichothecium flagrans</name>
    <dbReference type="NCBI Taxonomy" id="97331"/>
    <lineage>
        <taxon>Eukaryota</taxon>
        <taxon>Fungi</taxon>
        <taxon>Dikarya</taxon>
        <taxon>Ascomycota</taxon>
        <taxon>Pezizomycotina</taxon>
        <taxon>Orbiliomycetes</taxon>
        <taxon>Orbiliales</taxon>
        <taxon>Orbiliaceae</taxon>
        <taxon>Arthrobotrys</taxon>
    </lineage>
</organism>
<gene>
    <name evidence="3" type="ORF">DFL_000833</name>
</gene>
<dbReference type="GeneID" id="93583144"/>
<evidence type="ECO:0000256" key="2">
    <source>
        <dbReference type="SAM" id="SignalP"/>
    </source>
</evidence>
<sequence>MPSYTSLFICSVLALGASAQNDYGYVAAPPADSYGAASVSTSVTTAVTSTASSGASPEPPQATAAAAVCPITFEKGCAFLCGGPKFTPSCETEWFFSKESSCTPCPGIPDKCPSVPEPSCAFICKAQGAATSEGEAETPFCWASDITNKDEMACTPCDGAASSGFNATSVTPPSPPVYDATVSTHSHENGTVTVSTHHANDTSYAPPPIYTSGASAMTIGGSAIVGLVLAFFAL</sequence>
<keyword evidence="1" id="KW-0812">Transmembrane</keyword>
<accession>A0A437AEV6</accession>
<feature type="chain" id="PRO_5019482634" description="Tyrosine-protein kinase ephrin type A/B receptor-like domain-containing protein" evidence="2">
    <location>
        <begin position="20"/>
        <end position="234"/>
    </location>
</feature>
<feature type="transmembrane region" description="Helical" evidence="1">
    <location>
        <begin position="209"/>
        <end position="233"/>
    </location>
</feature>
<dbReference type="Proteomes" id="UP000283090">
    <property type="component" value="Unassembled WGS sequence"/>
</dbReference>
<comment type="caution">
    <text evidence="3">The sequence shown here is derived from an EMBL/GenBank/DDBJ whole genome shotgun (WGS) entry which is preliminary data.</text>
</comment>
<evidence type="ECO:0000313" key="4">
    <source>
        <dbReference type="Proteomes" id="UP000283090"/>
    </source>
</evidence>
<dbReference type="AlphaFoldDB" id="A0A437AEV6"/>
<reference evidence="3 4" key="1">
    <citation type="submission" date="2019-01" db="EMBL/GenBank/DDBJ databases">
        <title>Intercellular communication is required for trap formation in the nematode-trapping fungus Duddingtonia flagrans.</title>
        <authorList>
            <person name="Youssar L."/>
            <person name="Wernet V."/>
            <person name="Hensel N."/>
            <person name="Hildebrandt H.-G."/>
            <person name="Fischer R."/>
        </authorList>
    </citation>
    <scope>NUCLEOTIDE SEQUENCE [LARGE SCALE GENOMIC DNA]</scope>
    <source>
        <strain evidence="3 4">CBS H-5679</strain>
    </source>
</reference>
<keyword evidence="1" id="KW-1133">Transmembrane helix</keyword>